<feature type="transmembrane region" description="Helical" evidence="4">
    <location>
        <begin position="248"/>
        <end position="268"/>
    </location>
</feature>
<keyword evidence="4" id="KW-0812">Transmembrane</keyword>
<dbReference type="PANTHER" id="PTHR11360:SF130">
    <property type="entry name" value="MAJOR FACILITATOR SUPERFAMILY (MFS) PROFILE DOMAIN-CONTAINING PROTEIN-RELATED"/>
    <property type="match status" value="1"/>
</dbReference>
<feature type="transmembrane region" description="Helical" evidence="4">
    <location>
        <begin position="216"/>
        <end position="236"/>
    </location>
</feature>
<feature type="transmembrane region" description="Helical" evidence="4">
    <location>
        <begin position="184"/>
        <end position="204"/>
    </location>
</feature>
<comment type="similarity">
    <text evidence="2">Belongs to the major facilitator superfamily. Monocarboxylate porter (TC 2.A.1.13) family.</text>
</comment>
<dbReference type="SUPFAM" id="SSF103473">
    <property type="entry name" value="MFS general substrate transporter"/>
    <property type="match status" value="1"/>
</dbReference>
<feature type="transmembrane region" description="Helical" evidence="4">
    <location>
        <begin position="160"/>
        <end position="178"/>
    </location>
</feature>
<protein>
    <recommendedName>
        <fullName evidence="7">Major facilitator superfamily (MFS) profile domain-containing protein</fullName>
    </recommendedName>
</protein>
<evidence type="ECO:0000256" key="4">
    <source>
        <dbReference type="SAM" id="Phobius"/>
    </source>
</evidence>
<dbReference type="InterPro" id="IPR050327">
    <property type="entry name" value="Proton-linked_MCT"/>
</dbReference>
<dbReference type="PANTHER" id="PTHR11360">
    <property type="entry name" value="MONOCARBOXYLATE TRANSPORTER"/>
    <property type="match status" value="1"/>
</dbReference>
<dbReference type="Gene3D" id="1.20.1250.20">
    <property type="entry name" value="MFS general substrate transporter like domains"/>
    <property type="match status" value="1"/>
</dbReference>
<evidence type="ECO:0000256" key="2">
    <source>
        <dbReference type="ARBA" id="ARBA00006727"/>
    </source>
</evidence>
<organism evidence="5 6">
    <name type="scientific">Thielaviopsis punctulata</name>
    <dbReference type="NCBI Taxonomy" id="72032"/>
    <lineage>
        <taxon>Eukaryota</taxon>
        <taxon>Fungi</taxon>
        <taxon>Dikarya</taxon>
        <taxon>Ascomycota</taxon>
        <taxon>Pezizomycotina</taxon>
        <taxon>Sordariomycetes</taxon>
        <taxon>Hypocreomycetidae</taxon>
        <taxon>Microascales</taxon>
        <taxon>Ceratocystidaceae</taxon>
        <taxon>Thielaviopsis</taxon>
    </lineage>
</organism>
<accession>A0A0F4ZAW5</accession>
<feature type="non-terminal residue" evidence="5">
    <location>
        <position position="1"/>
    </location>
</feature>
<keyword evidence="4" id="KW-0472">Membrane</keyword>
<evidence type="ECO:0000256" key="1">
    <source>
        <dbReference type="ARBA" id="ARBA00004141"/>
    </source>
</evidence>
<comment type="subcellular location">
    <subcellularLocation>
        <location evidence="1">Membrane</location>
        <topology evidence="1">Multi-pass membrane protein</topology>
    </subcellularLocation>
</comment>
<dbReference type="Pfam" id="PF07690">
    <property type="entry name" value="MFS_1"/>
    <property type="match status" value="1"/>
</dbReference>
<feature type="transmembrane region" description="Helical" evidence="4">
    <location>
        <begin position="383"/>
        <end position="405"/>
    </location>
</feature>
<feature type="transmembrane region" description="Helical" evidence="4">
    <location>
        <begin position="289"/>
        <end position="312"/>
    </location>
</feature>
<evidence type="ECO:0000313" key="6">
    <source>
        <dbReference type="Proteomes" id="UP000033483"/>
    </source>
</evidence>
<gene>
    <name evidence="5" type="ORF">TD95_005210</name>
</gene>
<evidence type="ECO:0000256" key="3">
    <source>
        <dbReference type="SAM" id="MobiDB-lite"/>
    </source>
</evidence>
<dbReference type="GO" id="GO:0016020">
    <property type="term" value="C:membrane"/>
    <property type="evidence" value="ECO:0007669"/>
    <property type="project" value="UniProtKB-SubCell"/>
</dbReference>
<feature type="transmembrane region" description="Helical" evidence="4">
    <location>
        <begin position="91"/>
        <end position="118"/>
    </location>
</feature>
<dbReference type="InterPro" id="IPR036259">
    <property type="entry name" value="MFS_trans_sf"/>
</dbReference>
<sequence>SDTGPPSIMATHTSINSAEPAQYSSDDIEKIAGVRHDTTDDEIAAVSDKAPAHVAAQDADGGSVLGKVLTKVFSRATFQDPGPPPDGGLKAWLAVLGGHLIIMNTWGVIVSFGIFQTYYTSILDKPRSTISWIGSLQVFLLFFVGTFTGRIADAGYYRHLIVAGTAFQMVGVFTASAATQYWQLLLSQGICFGLGNGCLFCPTVATVSTYFSTHRVLAIGIAACGTATGGLVFPGIARTMLPHNGFAWTMRTMGFVQLATLCMAFFLVKPRIPPRKSAQIVEWAAFKELDYTFYAVGNFFCFLGLYFAFFYLSSFARQNITPVLSYENSLNLIMILNGVGIIGRIIPNYITESAGLLNTYIPVTFVTGALMLFWMAVTTDKGVYGWSIFYGIFAGGIQSLFPAGLSTLTTDLSKQGTRMGMTFTIVSFAVLAGPPIEGALIQALHGKYYGAQGFAGGCTIVGGCFITAARMCKARRVQKPGESIWKVKA</sequence>
<evidence type="ECO:0000313" key="5">
    <source>
        <dbReference type="EMBL" id="KKA27276.1"/>
    </source>
</evidence>
<name>A0A0F4ZAW5_9PEZI</name>
<feature type="transmembrane region" description="Helical" evidence="4">
    <location>
        <begin position="130"/>
        <end position="148"/>
    </location>
</feature>
<feature type="transmembrane region" description="Helical" evidence="4">
    <location>
        <begin position="357"/>
        <end position="377"/>
    </location>
</feature>
<feature type="region of interest" description="Disordered" evidence="3">
    <location>
        <begin position="1"/>
        <end position="22"/>
    </location>
</feature>
<dbReference type="GO" id="GO:0022857">
    <property type="term" value="F:transmembrane transporter activity"/>
    <property type="evidence" value="ECO:0007669"/>
    <property type="project" value="InterPro"/>
</dbReference>
<feature type="transmembrane region" description="Helical" evidence="4">
    <location>
        <begin position="417"/>
        <end position="436"/>
    </location>
</feature>
<feature type="transmembrane region" description="Helical" evidence="4">
    <location>
        <begin position="332"/>
        <end position="350"/>
    </location>
</feature>
<keyword evidence="4" id="KW-1133">Transmembrane helix</keyword>
<dbReference type="EMBL" id="LAEV01001818">
    <property type="protein sequence ID" value="KKA27276.1"/>
    <property type="molecule type" value="Genomic_DNA"/>
</dbReference>
<dbReference type="InterPro" id="IPR011701">
    <property type="entry name" value="MFS"/>
</dbReference>
<dbReference type="OrthoDB" id="5212574at2759"/>
<dbReference type="AlphaFoldDB" id="A0A0F4ZAW5"/>
<evidence type="ECO:0008006" key="7">
    <source>
        <dbReference type="Google" id="ProtNLM"/>
    </source>
</evidence>
<comment type="caution">
    <text evidence="5">The sequence shown here is derived from an EMBL/GenBank/DDBJ whole genome shotgun (WGS) entry which is preliminary data.</text>
</comment>
<reference evidence="5 6" key="1">
    <citation type="submission" date="2015-03" db="EMBL/GenBank/DDBJ databases">
        <authorList>
            <person name="Radwan O."/>
            <person name="Al-Naeli F.A."/>
            <person name="Rendon G.A."/>
            <person name="Fields C."/>
        </authorList>
    </citation>
    <scope>NUCLEOTIDE SEQUENCE [LARGE SCALE GENOMIC DNA]</scope>
    <source>
        <strain evidence="5">CR-DP1</strain>
    </source>
</reference>
<keyword evidence="6" id="KW-1185">Reference proteome</keyword>
<feature type="transmembrane region" description="Helical" evidence="4">
    <location>
        <begin position="448"/>
        <end position="469"/>
    </location>
</feature>
<proteinExistence type="inferred from homology"/>
<dbReference type="Proteomes" id="UP000033483">
    <property type="component" value="Unassembled WGS sequence"/>
</dbReference>